<gene>
    <name evidence="1" type="ORF">TELCIR_21715</name>
</gene>
<dbReference type="AlphaFoldDB" id="A0A2G9TFX7"/>
<name>A0A2G9TFX7_TELCI</name>
<keyword evidence="2" id="KW-1185">Reference proteome</keyword>
<dbReference type="Proteomes" id="UP000230423">
    <property type="component" value="Unassembled WGS sequence"/>
</dbReference>
<feature type="non-terminal residue" evidence="1">
    <location>
        <position position="65"/>
    </location>
</feature>
<protein>
    <submittedName>
        <fullName evidence="1">Uncharacterized protein</fullName>
    </submittedName>
</protein>
<evidence type="ECO:0000313" key="1">
    <source>
        <dbReference type="EMBL" id="PIO56884.1"/>
    </source>
</evidence>
<dbReference type="OrthoDB" id="442503at2759"/>
<sequence length="65" mass="7550">FVFGVMIEFTIVNYAQRQGRSFHLFLRRTSTSDHATRKPPEGLAQKAHRVLAKLRGRGEHRTLEE</sequence>
<reference evidence="1 2" key="1">
    <citation type="submission" date="2015-09" db="EMBL/GenBank/DDBJ databases">
        <title>Draft genome of the parasitic nematode Teladorsagia circumcincta isolate WARC Sus (inbred).</title>
        <authorList>
            <person name="Mitreva M."/>
        </authorList>
    </citation>
    <scope>NUCLEOTIDE SEQUENCE [LARGE SCALE GENOMIC DNA]</scope>
    <source>
        <strain evidence="1 2">S</strain>
    </source>
</reference>
<evidence type="ECO:0000313" key="2">
    <source>
        <dbReference type="Proteomes" id="UP000230423"/>
    </source>
</evidence>
<accession>A0A2G9TFX7</accession>
<organism evidence="1 2">
    <name type="scientific">Teladorsagia circumcincta</name>
    <name type="common">Brown stomach worm</name>
    <name type="synonym">Ostertagia circumcincta</name>
    <dbReference type="NCBI Taxonomy" id="45464"/>
    <lineage>
        <taxon>Eukaryota</taxon>
        <taxon>Metazoa</taxon>
        <taxon>Ecdysozoa</taxon>
        <taxon>Nematoda</taxon>
        <taxon>Chromadorea</taxon>
        <taxon>Rhabditida</taxon>
        <taxon>Rhabditina</taxon>
        <taxon>Rhabditomorpha</taxon>
        <taxon>Strongyloidea</taxon>
        <taxon>Trichostrongylidae</taxon>
        <taxon>Teladorsagia</taxon>
    </lineage>
</organism>
<feature type="non-terminal residue" evidence="1">
    <location>
        <position position="1"/>
    </location>
</feature>
<dbReference type="EMBL" id="KZ372153">
    <property type="protein sequence ID" value="PIO56884.1"/>
    <property type="molecule type" value="Genomic_DNA"/>
</dbReference>
<proteinExistence type="predicted"/>